<protein>
    <recommendedName>
        <fullName evidence="3">Protein kinase domain-containing protein</fullName>
    </recommendedName>
</protein>
<dbReference type="SUPFAM" id="SSF56112">
    <property type="entry name" value="Protein kinase-like (PK-like)"/>
    <property type="match status" value="1"/>
</dbReference>
<evidence type="ECO:0000313" key="2">
    <source>
        <dbReference type="Proteomes" id="UP000027073"/>
    </source>
</evidence>
<name>A0A067P1Q8_PLEO1</name>
<evidence type="ECO:0000313" key="1">
    <source>
        <dbReference type="EMBL" id="KDQ29791.1"/>
    </source>
</evidence>
<sequence>MLSLVPDGSSMTPIESYASEREKCVYQIANVFRALRHCLDKLCAEYLAMSPLSSTIEDAMILAPHILSFCPDSSTTFSLKYLHPFFNRRSNRAVFLAKAQSDHTQIKCAVKFTACYCQEAHQMMEEAGLAPKLLYCNFEPTVSKFCVITQYIEEPLDPKMCTQPLKEGIEKLKNTLKKLHAQSYVFGDLRSANIILDETSCPKLIDFDWSGKEGTVFYPSNLVMTDIEWATGVKGEGKILCQHDEEMLEIFIRNFGGN</sequence>
<reference evidence="2" key="1">
    <citation type="journal article" date="2014" name="Proc. Natl. Acad. Sci. U.S.A.">
        <title>Extensive sampling of basidiomycete genomes demonstrates inadequacy of the white-rot/brown-rot paradigm for wood decay fungi.</title>
        <authorList>
            <person name="Riley R."/>
            <person name="Salamov A.A."/>
            <person name="Brown D.W."/>
            <person name="Nagy L.G."/>
            <person name="Floudas D."/>
            <person name="Held B.W."/>
            <person name="Levasseur A."/>
            <person name="Lombard V."/>
            <person name="Morin E."/>
            <person name="Otillar R."/>
            <person name="Lindquist E.A."/>
            <person name="Sun H."/>
            <person name="LaButti K.M."/>
            <person name="Schmutz J."/>
            <person name="Jabbour D."/>
            <person name="Luo H."/>
            <person name="Baker S.E."/>
            <person name="Pisabarro A.G."/>
            <person name="Walton J.D."/>
            <person name="Blanchette R.A."/>
            <person name="Henrissat B."/>
            <person name="Martin F."/>
            <person name="Cullen D."/>
            <person name="Hibbett D.S."/>
            <person name="Grigoriev I.V."/>
        </authorList>
    </citation>
    <scope>NUCLEOTIDE SEQUENCE [LARGE SCALE GENOMIC DNA]</scope>
    <source>
        <strain evidence="2">PC15</strain>
    </source>
</reference>
<dbReference type="HOGENOM" id="CLU_013871_0_0_1"/>
<organism evidence="1 2">
    <name type="scientific">Pleurotus ostreatus (strain PC15)</name>
    <name type="common">Oyster mushroom</name>
    <dbReference type="NCBI Taxonomy" id="1137138"/>
    <lineage>
        <taxon>Eukaryota</taxon>
        <taxon>Fungi</taxon>
        <taxon>Dikarya</taxon>
        <taxon>Basidiomycota</taxon>
        <taxon>Agaricomycotina</taxon>
        <taxon>Agaricomycetes</taxon>
        <taxon>Agaricomycetidae</taxon>
        <taxon>Agaricales</taxon>
        <taxon>Pleurotineae</taxon>
        <taxon>Pleurotaceae</taxon>
        <taxon>Pleurotus</taxon>
    </lineage>
</organism>
<dbReference type="OrthoDB" id="4062651at2759"/>
<dbReference type="InterPro" id="IPR011009">
    <property type="entry name" value="Kinase-like_dom_sf"/>
</dbReference>
<gene>
    <name evidence="1" type="ORF">PLEOSDRAFT_157502</name>
</gene>
<evidence type="ECO:0008006" key="3">
    <source>
        <dbReference type="Google" id="ProtNLM"/>
    </source>
</evidence>
<dbReference type="Proteomes" id="UP000027073">
    <property type="component" value="Unassembled WGS sequence"/>
</dbReference>
<dbReference type="InParanoid" id="A0A067P1Q8"/>
<proteinExistence type="predicted"/>
<dbReference type="Gene3D" id="1.10.510.10">
    <property type="entry name" value="Transferase(Phosphotransferase) domain 1"/>
    <property type="match status" value="1"/>
</dbReference>
<dbReference type="VEuPathDB" id="FungiDB:PLEOSDRAFT_157502"/>
<dbReference type="EMBL" id="KL198007">
    <property type="protein sequence ID" value="KDQ29791.1"/>
    <property type="molecule type" value="Genomic_DNA"/>
</dbReference>
<accession>A0A067P1Q8</accession>
<dbReference type="AlphaFoldDB" id="A0A067P1Q8"/>